<keyword evidence="1" id="KW-1015">Disulfide bond</keyword>
<accession>K1R9N1</accession>
<sequence length="228" mass="25536">MKNAFRTFLYPIFLGILVDGLYPFGNEHGDYWLPNILDSTSPRKSSTGLLTSLQTQTRINISNDLALLPNLNSQTSYTLFFISYKNSAPLPGGNAPNSKTNSGIISCQPGFETPAKDVSSYGFISLQKKYNGYLPAEYPFYKAMIAPFWADVDLGRGGTVWFRVTTENTIKQLATNDVKAYFPRSMDFQASWIFISTWQSVTFYGCSFGLGCLKVLYTKDSLIISFLF</sequence>
<dbReference type="PROSITE" id="PS51220">
    <property type="entry name" value="NIDO"/>
    <property type="match status" value="1"/>
</dbReference>
<dbReference type="HOGENOM" id="CLU_1215808_0_0_1"/>
<dbReference type="PANTHER" id="PTHR13802">
    <property type="entry name" value="MUCIN 4-RELATED"/>
    <property type="match status" value="1"/>
</dbReference>
<dbReference type="PANTHER" id="PTHR13802:SF52">
    <property type="entry name" value="MUCIN-4"/>
    <property type="match status" value="1"/>
</dbReference>
<gene>
    <name evidence="2" type="ORF">CGI_10018717</name>
</gene>
<evidence type="ECO:0000313" key="2">
    <source>
        <dbReference type="EMBL" id="EKC37905.1"/>
    </source>
</evidence>
<protein>
    <submittedName>
        <fullName evidence="2">Sushi, nidogen and EGF-like domain-containing protein 1</fullName>
    </submittedName>
</protein>
<evidence type="ECO:0000256" key="1">
    <source>
        <dbReference type="ARBA" id="ARBA00023157"/>
    </source>
</evidence>
<dbReference type="Pfam" id="PF06119">
    <property type="entry name" value="NIDO"/>
    <property type="match status" value="1"/>
</dbReference>
<reference evidence="2" key="1">
    <citation type="journal article" date="2012" name="Nature">
        <title>The oyster genome reveals stress adaptation and complexity of shell formation.</title>
        <authorList>
            <person name="Zhang G."/>
            <person name="Fang X."/>
            <person name="Guo X."/>
            <person name="Li L."/>
            <person name="Luo R."/>
            <person name="Xu F."/>
            <person name="Yang P."/>
            <person name="Zhang L."/>
            <person name="Wang X."/>
            <person name="Qi H."/>
            <person name="Xiong Z."/>
            <person name="Que H."/>
            <person name="Xie Y."/>
            <person name="Holland P.W."/>
            <person name="Paps J."/>
            <person name="Zhu Y."/>
            <person name="Wu F."/>
            <person name="Chen Y."/>
            <person name="Wang J."/>
            <person name="Peng C."/>
            <person name="Meng J."/>
            <person name="Yang L."/>
            <person name="Liu J."/>
            <person name="Wen B."/>
            <person name="Zhang N."/>
            <person name="Huang Z."/>
            <person name="Zhu Q."/>
            <person name="Feng Y."/>
            <person name="Mount A."/>
            <person name="Hedgecock D."/>
            <person name="Xu Z."/>
            <person name="Liu Y."/>
            <person name="Domazet-Loso T."/>
            <person name="Du Y."/>
            <person name="Sun X."/>
            <person name="Zhang S."/>
            <person name="Liu B."/>
            <person name="Cheng P."/>
            <person name="Jiang X."/>
            <person name="Li J."/>
            <person name="Fan D."/>
            <person name="Wang W."/>
            <person name="Fu W."/>
            <person name="Wang T."/>
            <person name="Wang B."/>
            <person name="Zhang J."/>
            <person name="Peng Z."/>
            <person name="Li Y."/>
            <person name="Li N."/>
            <person name="Wang J."/>
            <person name="Chen M."/>
            <person name="He Y."/>
            <person name="Tan F."/>
            <person name="Song X."/>
            <person name="Zheng Q."/>
            <person name="Huang R."/>
            <person name="Yang H."/>
            <person name="Du X."/>
            <person name="Chen L."/>
            <person name="Yang M."/>
            <person name="Gaffney P.M."/>
            <person name="Wang S."/>
            <person name="Luo L."/>
            <person name="She Z."/>
            <person name="Ming Y."/>
            <person name="Huang W."/>
            <person name="Zhang S."/>
            <person name="Huang B."/>
            <person name="Zhang Y."/>
            <person name="Qu T."/>
            <person name="Ni P."/>
            <person name="Miao G."/>
            <person name="Wang J."/>
            <person name="Wang Q."/>
            <person name="Steinberg C.E."/>
            <person name="Wang H."/>
            <person name="Li N."/>
            <person name="Qian L."/>
            <person name="Zhang G."/>
            <person name="Li Y."/>
            <person name="Yang H."/>
            <person name="Liu X."/>
            <person name="Wang J."/>
            <person name="Yin Y."/>
            <person name="Wang J."/>
        </authorList>
    </citation>
    <scope>NUCLEOTIDE SEQUENCE [LARGE SCALE GENOMIC DNA]</scope>
    <source>
        <strain evidence="2">05x7-T-G4-1.051#20</strain>
    </source>
</reference>
<dbReference type="InParanoid" id="K1R9N1"/>
<dbReference type="EMBL" id="JH817528">
    <property type="protein sequence ID" value="EKC37905.1"/>
    <property type="molecule type" value="Genomic_DNA"/>
</dbReference>
<organism evidence="2">
    <name type="scientific">Magallana gigas</name>
    <name type="common">Pacific oyster</name>
    <name type="synonym">Crassostrea gigas</name>
    <dbReference type="NCBI Taxonomy" id="29159"/>
    <lineage>
        <taxon>Eukaryota</taxon>
        <taxon>Metazoa</taxon>
        <taxon>Spiralia</taxon>
        <taxon>Lophotrochozoa</taxon>
        <taxon>Mollusca</taxon>
        <taxon>Bivalvia</taxon>
        <taxon>Autobranchia</taxon>
        <taxon>Pteriomorphia</taxon>
        <taxon>Ostreida</taxon>
        <taxon>Ostreoidea</taxon>
        <taxon>Ostreidae</taxon>
        <taxon>Magallana</taxon>
    </lineage>
</organism>
<dbReference type="InterPro" id="IPR003886">
    <property type="entry name" value="NIDO_dom"/>
</dbReference>
<dbReference type="InterPro" id="IPR051495">
    <property type="entry name" value="Epithelial_Barrier/Signaling"/>
</dbReference>
<name>K1R9N1_MAGGI</name>
<dbReference type="GO" id="GO:0007160">
    <property type="term" value="P:cell-matrix adhesion"/>
    <property type="evidence" value="ECO:0007669"/>
    <property type="project" value="InterPro"/>
</dbReference>
<proteinExistence type="predicted"/>
<dbReference type="AlphaFoldDB" id="K1R9N1"/>